<evidence type="ECO:0000256" key="1">
    <source>
        <dbReference type="SAM" id="Phobius"/>
    </source>
</evidence>
<evidence type="ECO:0000313" key="2">
    <source>
        <dbReference type="EMBL" id="GAA4387608.1"/>
    </source>
</evidence>
<evidence type="ECO:0000313" key="3">
    <source>
        <dbReference type="Proteomes" id="UP001500635"/>
    </source>
</evidence>
<keyword evidence="3" id="KW-1185">Reference proteome</keyword>
<dbReference type="InterPro" id="IPR019662">
    <property type="entry name" value="DUF2516"/>
</dbReference>
<dbReference type="Pfam" id="PF10724">
    <property type="entry name" value="DUF2516"/>
    <property type="match status" value="1"/>
</dbReference>
<name>A0ABP8JAE2_9ACTN</name>
<keyword evidence="1" id="KW-0472">Membrane</keyword>
<feature type="transmembrane region" description="Helical" evidence="1">
    <location>
        <begin position="6"/>
        <end position="32"/>
    </location>
</feature>
<reference evidence="3" key="1">
    <citation type="journal article" date="2019" name="Int. J. Syst. Evol. Microbiol.">
        <title>The Global Catalogue of Microorganisms (GCM) 10K type strain sequencing project: providing services to taxonomists for standard genome sequencing and annotation.</title>
        <authorList>
            <consortium name="The Broad Institute Genomics Platform"/>
            <consortium name="The Broad Institute Genome Sequencing Center for Infectious Disease"/>
            <person name="Wu L."/>
            <person name="Ma J."/>
        </authorList>
    </citation>
    <scope>NUCLEOTIDE SEQUENCE [LARGE SCALE GENOMIC DNA]</scope>
    <source>
        <strain evidence="3">JCM 17688</strain>
    </source>
</reference>
<keyword evidence="1" id="KW-1133">Transmembrane helix</keyword>
<protein>
    <submittedName>
        <fullName evidence="2">DUF2516 family protein</fullName>
    </submittedName>
</protein>
<organism evidence="2 3">
    <name type="scientific">Tsukamurella soli</name>
    <dbReference type="NCBI Taxonomy" id="644556"/>
    <lineage>
        <taxon>Bacteria</taxon>
        <taxon>Bacillati</taxon>
        <taxon>Actinomycetota</taxon>
        <taxon>Actinomycetes</taxon>
        <taxon>Mycobacteriales</taxon>
        <taxon>Tsukamurellaceae</taxon>
        <taxon>Tsukamurella</taxon>
    </lineage>
</organism>
<proteinExistence type="predicted"/>
<dbReference type="Proteomes" id="UP001500635">
    <property type="component" value="Unassembled WGS sequence"/>
</dbReference>
<comment type="caution">
    <text evidence="2">The sequence shown here is derived from an EMBL/GenBank/DDBJ whole genome shotgun (WGS) entry which is preliminary data.</text>
</comment>
<keyword evidence="1" id="KW-0812">Transmembrane</keyword>
<dbReference type="EMBL" id="BAABFR010000013">
    <property type="protein sequence ID" value="GAA4387608.1"/>
    <property type="molecule type" value="Genomic_DNA"/>
</dbReference>
<gene>
    <name evidence="2" type="ORF">GCM10023147_12240</name>
</gene>
<accession>A0ABP8JAE2</accession>
<feature type="transmembrane region" description="Helical" evidence="1">
    <location>
        <begin position="53"/>
        <end position="83"/>
    </location>
</feature>
<sequence>MMTTFSLGLAGAVALVFWILEAVVLLLGLYAIYHCVRTREDAYRAVGKWQKNYWLIALIVCELVAFALGVTGLIIGAIGIILYTVDVRPKVNAVQGKRY</sequence>